<feature type="chain" id="PRO_5025554320" description="Heparinase II N-terminal domain-containing protein" evidence="1">
    <location>
        <begin position="24"/>
        <end position="558"/>
    </location>
</feature>
<accession>A0A6A4Y0R0</accession>
<feature type="signal peptide" evidence="1">
    <location>
        <begin position="1"/>
        <end position="23"/>
    </location>
</feature>
<evidence type="ECO:0000313" key="2">
    <source>
        <dbReference type="EMBL" id="KAF0688941.1"/>
    </source>
</evidence>
<evidence type="ECO:0000256" key="1">
    <source>
        <dbReference type="SAM" id="SignalP"/>
    </source>
</evidence>
<dbReference type="Gene3D" id="1.50.10.100">
    <property type="entry name" value="Chondroitin AC/alginate lyase"/>
    <property type="match status" value="1"/>
</dbReference>
<protein>
    <recommendedName>
        <fullName evidence="3">Heparinase II N-terminal domain-containing protein</fullName>
    </recommendedName>
</protein>
<comment type="caution">
    <text evidence="2">The sequence shown here is derived from an EMBL/GenBank/DDBJ whole genome shotgun (WGS) entry which is preliminary data.</text>
</comment>
<reference evidence="2" key="1">
    <citation type="submission" date="2019-06" db="EMBL/GenBank/DDBJ databases">
        <title>Genomics analysis of Aphanomyces spp. identifies a new class of oomycete effector associated with host adaptation.</title>
        <authorList>
            <person name="Gaulin E."/>
        </authorList>
    </citation>
    <scope>NUCLEOTIDE SEQUENCE</scope>
    <source>
        <strain evidence="2">CBS 578.67</strain>
    </source>
</reference>
<proteinExistence type="predicted"/>
<name>A0A6A4Y0R0_9STRA</name>
<dbReference type="InterPro" id="IPR008929">
    <property type="entry name" value="Chondroitin_lyas"/>
</dbReference>
<sequence length="558" mass="60223">MMHDSQCFSLAFLLLHQCLRVDASLPRTADAIAQLLPTHPQGYGAPCSNTTYWKPILAANPTFAAKAQSNANKLTTMPPWDDAAYLLFGTTGNRGVGETMMGARHAFTQTLVWASCFNASYIPKAEAALVAYATQPSWANAAADTNFNVFYGRAFLVDLNSALVSSFLSSALYLLQSSLSNATITTVRTQLMNRTITPFLETLAGTRKPFWWQTQASNWNAVCWNGMTTAVLATVPNVTQRASVIVSATTQTLNYLKSFTDDGYGLEGVGYFNYGFGDFTELREKLCEATQGNVDLFASSTVDAVAQFSLYFPMRQPNTAAFGDDHLGTAFSTSIANYVQWAYGSNTLLGGTLVSNSLPSVLMMLTSNVPNLPRACAALARPTAVASDPLRHIFNISQVAVLHASNQSLFDMTFKVTGNGGHSHNDMGSYEILVNNTFVLGDAGGPLYYEARTFDSRRYLSPLMNSFGHPVPVVAGMNQSEAVSVQASHKFQLNATLSPMVDTLTTDLAAAYAVPTLESLVRQVTFDRTGLGKITIQDTVTMKAGAVVDFESAFTALG</sequence>
<evidence type="ECO:0008006" key="3">
    <source>
        <dbReference type="Google" id="ProtNLM"/>
    </source>
</evidence>
<dbReference type="AlphaFoldDB" id="A0A6A4Y0R0"/>
<dbReference type="SUPFAM" id="SSF48230">
    <property type="entry name" value="Chondroitin AC/alginate lyase"/>
    <property type="match status" value="1"/>
</dbReference>
<dbReference type="EMBL" id="VJMH01006577">
    <property type="protein sequence ID" value="KAF0688941.1"/>
    <property type="molecule type" value="Genomic_DNA"/>
</dbReference>
<keyword evidence="1" id="KW-0732">Signal</keyword>
<gene>
    <name evidence="2" type="ORF">As57867_019481</name>
</gene>
<organism evidence="2">
    <name type="scientific">Aphanomyces stellatus</name>
    <dbReference type="NCBI Taxonomy" id="120398"/>
    <lineage>
        <taxon>Eukaryota</taxon>
        <taxon>Sar</taxon>
        <taxon>Stramenopiles</taxon>
        <taxon>Oomycota</taxon>
        <taxon>Saprolegniomycetes</taxon>
        <taxon>Saprolegniales</taxon>
        <taxon>Verrucalvaceae</taxon>
        <taxon>Aphanomyces</taxon>
    </lineage>
</organism>
<dbReference type="Gene3D" id="2.70.98.70">
    <property type="match status" value="1"/>
</dbReference>
<feature type="non-terminal residue" evidence="2">
    <location>
        <position position="558"/>
    </location>
</feature>